<comment type="subcellular location">
    <subcellularLocation>
        <location evidence="1 7">Cell inner membrane</location>
        <topology evidence="1 7">Multi-pass membrane protein</topology>
    </subcellularLocation>
</comment>
<keyword evidence="4 7" id="KW-0812">Transmembrane</keyword>
<feature type="transmembrane region" description="Helical" evidence="7">
    <location>
        <begin position="395"/>
        <end position="416"/>
    </location>
</feature>
<evidence type="ECO:0000256" key="6">
    <source>
        <dbReference type="ARBA" id="ARBA00023136"/>
    </source>
</evidence>
<feature type="transmembrane region" description="Helical" evidence="7">
    <location>
        <begin position="354"/>
        <end position="375"/>
    </location>
</feature>
<reference evidence="9 10" key="1">
    <citation type="submission" date="2019-07" db="EMBL/GenBank/DDBJ databases">
        <title>Diversity of Bacteria from Kongsfjorden, Arctic.</title>
        <authorList>
            <person name="Yu Y."/>
        </authorList>
    </citation>
    <scope>NUCLEOTIDE SEQUENCE [LARGE SCALE GENOMIC DNA]</scope>
    <source>
        <strain evidence="9 10">SM1922</strain>
    </source>
</reference>
<dbReference type="AlphaFoldDB" id="A0A558JDW7"/>
<dbReference type="PANTHER" id="PTHR33362">
    <property type="entry name" value="SIALIC ACID TRAP TRANSPORTER PERMEASE PROTEIN SIAT-RELATED"/>
    <property type="match status" value="1"/>
</dbReference>
<comment type="caution">
    <text evidence="7">Lacks conserved residue(s) required for the propagation of feature annotation.</text>
</comment>
<proteinExistence type="inferred from homology"/>
<dbReference type="Proteomes" id="UP000317288">
    <property type="component" value="Unassembled WGS sequence"/>
</dbReference>
<evidence type="ECO:0000256" key="5">
    <source>
        <dbReference type="ARBA" id="ARBA00022989"/>
    </source>
</evidence>
<evidence type="ECO:0000256" key="4">
    <source>
        <dbReference type="ARBA" id="ARBA00022692"/>
    </source>
</evidence>
<evidence type="ECO:0000256" key="7">
    <source>
        <dbReference type="RuleBase" id="RU369079"/>
    </source>
</evidence>
<dbReference type="InterPro" id="IPR004681">
    <property type="entry name" value="TRAP_DctM"/>
</dbReference>
<organism evidence="9 10">
    <name type="scientific">Vreelandella titanicae</name>
    <dbReference type="NCBI Taxonomy" id="664683"/>
    <lineage>
        <taxon>Bacteria</taxon>
        <taxon>Pseudomonadati</taxon>
        <taxon>Pseudomonadota</taxon>
        <taxon>Gammaproteobacteria</taxon>
        <taxon>Oceanospirillales</taxon>
        <taxon>Halomonadaceae</taxon>
        <taxon>Vreelandella</taxon>
    </lineage>
</organism>
<keyword evidence="7" id="KW-0813">Transport</keyword>
<dbReference type="PIRSF" id="PIRSF006066">
    <property type="entry name" value="HI0050"/>
    <property type="match status" value="1"/>
</dbReference>
<feature type="domain" description="TRAP C4-dicarboxylate transport system permease DctM subunit" evidence="8">
    <location>
        <begin position="6"/>
        <end position="413"/>
    </location>
</feature>
<dbReference type="GO" id="GO:0005886">
    <property type="term" value="C:plasma membrane"/>
    <property type="evidence" value="ECO:0007669"/>
    <property type="project" value="UniProtKB-SubCell"/>
</dbReference>
<feature type="transmembrane region" description="Helical" evidence="7">
    <location>
        <begin position="239"/>
        <end position="255"/>
    </location>
</feature>
<comment type="function">
    <text evidence="7">Part of the tripartite ATP-independent periplasmic (TRAP) transport system.</text>
</comment>
<dbReference type="GO" id="GO:0022857">
    <property type="term" value="F:transmembrane transporter activity"/>
    <property type="evidence" value="ECO:0007669"/>
    <property type="project" value="UniProtKB-UniRule"/>
</dbReference>
<dbReference type="RefSeq" id="WP_144809450.1">
    <property type="nucleotide sequence ID" value="NZ_VNFE01000001.1"/>
</dbReference>
<comment type="similarity">
    <text evidence="7">Belongs to the TRAP transporter large permease family.</text>
</comment>
<dbReference type="Pfam" id="PF06808">
    <property type="entry name" value="DctM"/>
    <property type="match status" value="1"/>
</dbReference>
<keyword evidence="2" id="KW-1003">Cell membrane</keyword>
<gene>
    <name evidence="9" type="ORF">FQP89_01430</name>
</gene>
<dbReference type="PANTHER" id="PTHR33362:SF2">
    <property type="entry name" value="TRAP TRANSPORTER LARGE PERMEASE PROTEIN"/>
    <property type="match status" value="1"/>
</dbReference>
<feature type="transmembrane region" description="Helical" evidence="7">
    <location>
        <begin position="211"/>
        <end position="233"/>
    </location>
</feature>
<feature type="transmembrane region" description="Helical" evidence="7">
    <location>
        <begin position="267"/>
        <end position="292"/>
    </location>
</feature>
<feature type="transmembrane region" description="Helical" evidence="7">
    <location>
        <begin position="312"/>
        <end position="342"/>
    </location>
</feature>
<accession>A0A558JDW7</accession>
<evidence type="ECO:0000256" key="3">
    <source>
        <dbReference type="ARBA" id="ARBA00022519"/>
    </source>
</evidence>
<keyword evidence="5 7" id="KW-1133">Transmembrane helix</keyword>
<feature type="transmembrane region" description="Helical" evidence="7">
    <location>
        <begin position="168"/>
        <end position="190"/>
    </location>
</feature>
<comment type="caution">
    <text evidence="9">The sequence shown here is derived from an EMBL/GenBank/DDBJ whole genome shotgun (WGS) entry which is preliminary data.</text>
</comment>
<evidence type="ECO:0000256" key="1">
    <source>
        <dbReference type="ARBA" id="ARBA00004429"/>
    </source>
</evidence>
<feature type="transmembrane region" description="Helical" evidence="7">
    <location>
        <begin position="45"/>
        <end position="66"/>
    </location>
</feature>
<evidence type="ECO:0000259" key="8">
    <source>
        <dbReference type="Pfam" id="PF06808"/>
    </source>
</evidence>
<protein>
    <recommendedName>
        <fullName evidence="7">TRAP transporter large permease protein</fullName>
    </recommendedName>
</protein>
<dbReference type="EMBL" id="VNFE01000001">
    <property type="protein sequence ID" value="TVU91826.1"/>
    <property type="molecule type" value="Genomic_DNA"/>
</dbReference>
<comment type="subunit">
    <text evidence="7">The complex comprises the extracytoplasmic solute receptor protein and the two transmembrane proteins.</text>
</comment>
<evidence type="ECO:0000313" key="10">
    <source>
        <dbReference type="Proteomes" id="UP000317288"/>
    </source>
</evidence>
<dbReference type="NCBIfam" id="TIGR00786">
    <property type="entry name" value="dctM"/>
    <property type="match status" value="1"/>
</dbReference>
<sequence length="426" mass="45019">MIMVMVLFILLLIAGAPIVFTMGVSASLVLMGEGIPSSIISQRLFAGLDSFTIMAIPFFVLSGLLMERGGIARRMIDFATALVGWIRGSLLLVSVVSGTGLAAVSGSGSADTAATASLMLPEMRRRRYDIDFAAGLMAAAGSLGPVIPPSIMMIVLASVGNVSVGDMFIAGVVPGFLMALGLLLAGYFHARRYGGVYSQVQPFSLKELGATALRAIPAFLMPIIIIGGIVGGVFTPTEAASVAVATGLLVGLFIYRELKFRDLPRLILRAASISASVMMIIAVANIFSWLVAREGVPQLLVGFLQSLSDNPWVFLALLNVGLIFVGMFMESIAAILILVPVLMPVAQSYGIDPLHLGVVIIINLSIGMITPPYGITLFVASSIAQRPIMRVAGKIILPLSFMLAVLLLATYVPSVVTTLPDFFRTR</sequence>
<dbReference type="InterPro" id="IPR010656">
    <property type="entry name" value="DctM"/>
</dbReference>
<feature type="transmembrane region" description="Helical" evidence="7">
    <location>
        <begin position="132"/>
        <end position="156"/>
    </location>
</feature>
<evidence type="ECO:0000313" key="9">
    <source>
        <dbReference type="EMBL" id="TVU91826.1"/>
    </source>
</evidence>
<evidence type="ECO:0000256" key="2">
    <source>
        <dbReference type="ARBA" id="ARBA00022475"/>
    </source>
</evidence>
<keyword evidence="6 7" id="KW-0472">Membrane</keyword>
<name>A0A558JDW7_9GAMM</name>
<keyword evidence="3 7" id="KW-0997">Cell inner membrane</keyword>